<evidence type="ECO:0000313" key="3">
    <source>
        <dbReference type="Proteomes" id="UP000287651"/>
    </source>
</evidence>
<dbReference type="EMBL" id="AMZH03019473">
    <property type="protein sequence ID" value="RRT40310.1"/>
    <property type="molecule type" value="Genomic_DNA"/>
</dbReference>
<feature type="compositionally biased region" description="Basic and acidic residues" evidence="1">
    <location>
        <begin position="54"/>
        <end position="67"/>
    </location>
</feature>
<dbReference type="Gene3D" id="3.30.310.80">
    <property type="entry name" value="Kinase associated domain 1, KA1"/>
    <property type="match status" value="1"/>
</dbReference>
<comment type="caution">
    <text evidence="2">The sequence shown here is derived from an EMBL/GenBank/DDBJ whole genome shotgun (WGS) entry which is preliminary data.</text>
</comment>
<sequence length="67" mass="7455">VFEAAAGVAVVEFSKSTGDTLEYTKFCEEDVRPGLKDIVWTWQGDDPTSVGGGEPRHDTGRLDYRYE</sequence>
<feature type="non-terminal residue" evidence="2">
    <location>
        <position position="1"/>
    </location>
</feature>
<feature type="region of interest" description="Disordered" evidence="1">
    <location>
        <begin position="43"/>
        <end position="67"/>
    </location>
</feature>
<organism evidence="2 3">
    <name type="scientific">Ensete ventricosum</name>
    <name type="common">Abyssinian banana</name>
    <name type="synonym">Musa ensete</name>
    <dbReference type="NCBI Taxonomy" id="4639"/>
    <lineage>
        <taxon>Eukaryota</taxon>
        <taxon>Viridiplantae</taxon>
        <taxon>Streptophyta</taxon>
        <taxon>Embryophyta</taxon>
        <taxon>Tracheophyta</taxon>
        <taxon>Spermatophyta</taxon>
        <taxon>Magnoliopsida</taxon>
        <taxon>Liliopsida</taxon>
        <taxon>Zingiberales</taxon>
        <taxon>Musaceae</taxon>
        <taxon>Ensete</taxon>
    </lineage>
</organism>
<reference evidence="2 3" key="1">
    <citation type="journal article" date="2014" name="Agronomy (Basel)">
        <title>A Draft Genome Sequence for Ensete ventricosum, the Drought-Tolerant Tree Against Hunger.</title>
        <authorList>
            <person name="Harrison J."/>
            <person name="Moore K.A."/>
            <person name="Paszkiewicz K."/>
            <person name="Jones T."/>
            <person name="Grant M."/>
            <person name="Ambacheew D."/>
            <person name="Muzemil S."/>
            <person name="Studholme D.J."/>
        </authorList>
    </citation>
    <scope>NUCLEOTIDE SEQUENCE [LARGE SCALE GENOMIC DNA]</scope>
</reference>
<evidence type="ECO:0000256" key="1">
    <source>
        <dbReference type="SAM" id="MobiDB-lite"/>
    </source>
</evidence>
<protein>
    <submittedName>
        <fullName evidence="2">Uncharacterized protein</fullName>
    </submittedName>
</protein>
<proteinExistence type="predicted"/>
<name>A0A426XLJ9_ENSVE</name>
<accession>A0A426XLJ9</accession>
<dbReference type="Proteomes" id="UP000287651">
    <property type="component" value="Unassembled WGS sequence"/>
</dbReference>
<gene>
    <name evidence="2" type="ORF">B296_00053987</name>
</gene>
<evidence type="ECO:0000313" key="2">
    <source>
        <dbReference type="EMBL" id="RRT40310.1"/>
    </source>
</evidence>
<dbReference type="AlphaFoldDB" id="A0A426XLJ9"/>